<name>A0A098TNW4_9CYAN</name>
<reference evidence="1 2" key="1">
    <citation type="journal article" date="2014" name="Mol. Ecol.">
        <title>Evolution of Synechococcus.</title>
        <authorList>
            <person name="Dvorak P."/>
            <person name="Casamatta D."/>
            <person name="Hasler P."/>
            <person name="Poulickova A."/>
            <person name="Ondrej V."/>
            <person name="Sanges R."/>
        </authorList>
    </citation>
    <scope>NUCLEOTIDE SEQUENCE [LARGE SCALE GENOMIC DNA]</scope>
    <source>
        <strain evidence="1 2">CAUP A 1101</strain>
    </source>
</reference>
<sequence length="93" mass="11283">MVSKKADSQYQHLRNIIWTECQEAHDDVYTESMPFGSDMLKELRKRLRDRYNRDRQQFFECTYEHLCGIAGILTEECLVWWSPEFEILTEEMI</sequence>
<comment type="caution">
    <text evidence="1">The sequence shown here is derived from an EMBL/GenBank/DDBJ whole genome shotgun (WGS) entry which is preliminary data.</text>
</comment>
<dbReference type="EMBL" id="JJML01000001">
    <property type="protein sequence ID" value="KGF73984.1"/>
    <property type="molecule type" value="Genomic_DNA"/>
</dbReference>
<organism evidence="1 2">
    <name type="scientific">Neosynechococcus sphagnicola sy1</name>
    <dbReference type="NCBI Taxonomy" id="1497020"/>
    <lineage>
        <taxon>Bacteria</taxon>
        <taxon>Bacillati</taxon>
        <taxon>Cyanobacteriota</taxon>
        <taxon>Cyanophyceae</taxon>
        <taxon>Neosynechococcales</taxon>
        <taxon>Neosynechococcaceae</taxon>
        <taxon>Neosynechococcus</taxon>
    </lineage>
</organism>
<gene>
    <name evidence="1" type="ORF">DO97_00105</name>
</gene>
<accession>A0A098TNW4</accession>
<evidence type="ECO:0000313" key="1">
    <source>
        <dbReference type="EMBL" id="KGF73984.1"/>
    </source>
</evidence>
<dbReference type="STRING" id="1497020.DO97_00105"/>
<evidence type="ECO:0000313" key="2">
    <source>
        <dbReference type="Proteomes" id="UP000030170"/>
    </source>
</evidence>
<dbReference type="AlphaFoldDB" id="A0A098TNW4"/>
<keyword evidence="2" id="KW-1185">Reference proteome</keyword>
<protein>
    <submittedName>
        <fullName evidence="1">Uncharacterized protein</fullName>
    </submittedName>
</protein>
<proteinExistence type="predicted"/>
<dbReference type="Proteomes" id="UP000030170">
    <property type="component" value="Unassembled WGS sequence"/>
</dbReference>